<dbReference type="SUPFAM" id="SSF53633">
    <property type="entry name" value="Carbamate kinase-like"/>
    <property type="match status" value="1"/>
</dbReference>
<dbReference type="EMBL" id="JBHFEH010000019">
    <property type="protein sequence ID" value="KAL2053696.1"/>
    <property type="molecule type" value="Genomic_DNA"/>
</dbReference>
<dbReference type="InterPro" id="IPR001341">
    <property type="entry name" value="Asp_kinase"/>
</dbReference>
<dbReference type="NCBIfam" id="TIGR00657">
    <property type="entry name" value="asp_kinases"/>
    <property type="match status" value="1"/>
</dbReference>
<name>A0ABR4B764_9LECA</name>
<dbReference type="PANTHER" id="PTHR21499:SF59">
    <property type="entry name" value="ASPARTOKINASE"/>
    <property type="match status" value="1"/>
</dbReference>
<evidence type="ECO:0000256" key="6">
    <source>
        <dbReference type="RuleBase" id="RU003448"/>
    </source>
</evidence>
<comment type="catalytic activity">
    <reaction evidence="6">
        <text>L-aspartate + ATP = 4-phospho-L-aspartate + ADP</text>
        <dbReference type="Rhea" id="RHEA:23776"/>
        <dbReference type="ChEBI" id="CHEBI:29991"/>
        <dbReference type="ChEBI" id="CHEBI:30616"/>
        <dbReference type="ChEBI" id="CHEBI:57535"/>
        <dbReference type="ChEBI" id="CHEBI:456216"/>
        <dbReference type="EC" id="2.7.2.4"/>
    </reaction>
</comment>
<proteinExistence type="inferred from homology"/>
<evidence type="ECO:0000256" key="5">
    <source>
        <dbReference type="ARBA" id="ARBA00022840"/>
    </source>
</evidence>
<evidence type="ECO:0000256" key="2">
    <source>
        <dbReference type="ARBA" id="ARBA00022679"/>
    </source>
</evidence>
<feature type="domain" description="ACT" evidence="7">
    <location>
        <begin position="462"/>
        <end position="525"/>
    </location>
</feature>
<dbReference type="Proteomes" id="UP001590951">
    <property type="component" value="Unassembled WGS sequence"/>
</dbReference>
<evidence type="ECO:0000259" key="7">
    <source>
        <dbReference type="PROSITE" id="PS51671"/>
    </source>
</evidence>
<protein>
    <recommendedName>
        <fullName evidence="6">Aspartokinase</fullName>
        <ecNumber evidence="6">2.7.2.4</ecNumber>
    </recommendedName>
</protein>
<dbReference type="PROSITE" id="PS51671">
    <property type="entry name" value="ACT"/>
    <property type="match status" value="1"/>
</dbReference>
<comment type="similarity">
    <text evidence="1 6">Belongs to the aspartokinase family.</text>
</comment>
<evidence type="ECO:0000313" key="9">
    <source>
        <dbReference type="Proteomes" id="UP001590951"/>
    </source>
</evidence>
<dbReference type="EC" id="2.7.2.4" evidence="6"/>
<reference evidence="8 9" key="1">
    <citation type="submission" date="2024-09" db="EMBL/GenBank/DDBJ databases">
        <title>Rethinking Asexuality: The Enigmatic Case of Functional Sexual Genes in Lepraria (Stereocaulaceae).</title>
        <authorList>
            <person name="Doellman M."/>
            <person name="Sun Y."/>
            <person name="Barcenas-Pena A."/>
            <person name="Lumbsch H.T."/>
            <person name="Grewe F."/>
        </authorList>
    </citation>
    <scope>NUCLEOTIDE SEQUENCE [LARGE SCALE GENOMIC DNA]</scope>
    <source>
        <strain evidence="8 9">Grewe 0041</strain>
    </source>
</reference>
<dbReference type="InterPro" id="IPR001048">
    <property type="entry name" value="Asp/Glu/Uridylate_kinase"/>
</dbReference>
<gene>
    <name evidence="8" type="ORF">ABVK25_006000</name>
</gene>
<dbReference type="Gene3D" id="3.40.1160.10">
    <property type="entry name" value="Acetylglutamate kinase-like"/>
    <property type="match status" value="1"/>
</dbReference>
<evidence type="ECO:0000256" key="4">
    <source>
        <dbReference type="ARBA" id="ARBA00022777"/>
    </source>
</evidence>
<dbReference type="Pfam" id="PF22468">
    <property type="entry name" value="ACT_9"/>
    <property type="match status" value="1"/>
</dbReference>
<keyword evidence="3" id="KW-0547">Nucleotide-binding</keyword>
<dbReference type="InterPro" id="IPR002912">
    <property type="entry name" value="ACT_dom"/>
</dbReference>
<dbReference type="Pfam" id="PF00696">
    <property type="entry name" value="AA_kinase"/>
    <property type="match status" value="1"/>
</dbReference>
<dbReference type="Gene3D" id="3.30.70.260">
    <property type="match status" value="2"/>
</dbReference>
<dbReference type="InterPro" id="IPR054352">
    <property type="entry name" value="ACT_Aspartokinase"/>
</dbReference>
<keyword evidence="4 6" id="KW-0418">Kinase</keyword>
<dbReference type="InterPro" id="IPR045865">
    <property type="entry name" value="ACT-like_dom_sf"/>
</dbReference>
<keyword evidence="9" id="KW-1185">Reference proteome</keyword>
<evidence type="ECO:0000313" key="8">
    <source>
        <dbReference type="EMBL" id="KAL2053696.1"/>
    </source>
</evidence>
<comment type="caution">
    <text evidence="8">The sequence shown here is derived from an EMBL/GenBank/DDBJ whole genome shotgun (WGS) entry which is preliminary data.</text>
</comment>
<evidence type="ECO:0000256" key="1">
    <source>
        <dbReference type="ARBA" id="ARBA00010122"/>
    </source>
</evidence>
<sequence>MLIHLSFSSLTPSLHHTMTVDSLPDGIAEYSSSEKKYEKLLPQRVVLKFGGTSVGKFAQEIADVCLSSLSENKIAIICSARSGLSKAEGTTNRLLKASREAAKPDSTKCDAIISQILHEHISAIHFKSTELAQRLERDMTTEFQKLNEFLAAIPKNGEVAAESEDKIVSVGEKLSAQFLAALLEDHGVDSEYVDLSDVIDFKVLHGLNQGFYQDLTQTIGRRIQLFGDKVPVVTGFFGRVPGGLLNKCGRGYSDLCAALVAVGLGAQELQVWKEVSGVYTADPRKVPTARLLSSIHPSEANELTFYGSEVIHHFTIEQCIPKIPIRIKNILDPEGAGTVIFLDNREKTDPYHHQRPKRPTAVTVKQQITVVNVHSYRKVESPEFLAEICKILARWSLAVNLFELNECHVSLAVHSKTPFIKGAEVEDPDYLQTQHQDLANAIQELKEYGAVDVVHNMAILSLIGLQLKRSIGIAGRMFTALGDNNINIEMISQGASEINISCVIAEGEALRALNVVHTDLFTFLE</sequence>
<evidence type="ECO:0000256" key="3">
    <source>
        <dbReference type="ARBA" id="ARBA00022741"/>
    </source>
</evidence>
<organism evidence="8 9">
    <name type="scientific">Lepraria finkii</name>
    <dbReference type="NCBI Taxonomy" id="1340010"/>
    <lineage>
        <taxon>Eukaryota</taxon>
        <taxon>Fungi</taxon>
        <taxon>Dikarya</taxon>
        <taxon>Ascomycota</taxon>
        <taxon>Pezizomycotina</taxon>
        <taxon>Lecanoromycetes</taxon>
        <taxon>OSLEUM clade</taxon>
        <taxon>Lecanoromycetidae</taxon>
        <taxon>Lecanorales</taxon>
        <taxon>Lecanorineae</taxon>
        <taxon>Stereocaulaceae</taxon>
        <taxon>Lepraria</taxon>
    </lineage>
</organism>
<dbReference type="InterPro" id="IPR036393">
    <property type="entry name" value="AceGlu_kinase-like_sf"/>
</dbReference>
<dbReference type="PANTHER" id="PTHR21499">
    <property type="entry name" value="ASPARTATE KINASE"/>
    <property type="match status" value="1"/>
</dbReference>
<keyword evidence="5" id="KW-0067">ATP-binding</keyword>
<keyword evidence="2 6" id="KW-0808">Transferase</keyword>
<accession>A0ABR4B764</accession>
<dbReference type="SUPFAM" id="SSF55021">
    <property type="entry name" value="ACT-like"/>
    <property type="match status" value="2"/>
</dbReference>